<comment type="caution">
    <text evidence="2">The sequence shown here is derived from an EMBL/GenBank/DDBJ whole genome shotgun (WGS) entry which is preliminary data.</text>
</comment>
<dbReference type="RefSeq" id="WP_194694971.1">
    <property type="nucleotide sequence ID" value="NZ_JADKPO010000003.1"/>
</dbReference>
<evidence type="ECO:0000313" key="2">
    <source>
        <dbReference type="EMBL" id="MBF4766824.1"/>
    </source>
</evidence>
<feature type="chain" id="PRO_5038139379" description="DUF732 domain-containing protein" evidence="1">
    <location>
        <begin position="29"/>
        <end position="120"/>
    </location>
</feature>
<evidence type="ECO:0008006" key="4">
    <source>
        <dbReference type="Google" id="ProtNLM"/>
    </source>
</evidence>
<evidence type="ECO:0000313" key="3">
    <source>
        <dbReference type="Proteomes" id="UP000660668"/>
    </source>
</evidence>
<proteinExistence type="predicted"/>
<organism evidence="2 3">
    <name type="scientific">Nocardioides agariphilus</name>
    <dbReference type="NCBI Taxonomy" id="433664"/>
    <lineage>
        <taxon>Bacteria</taxon>
        <taxon>Bacillati</taxon>
        <taxon>Actinomycetota</taxon>
        <taxon>Actinomycetes</taxon>
        <taxon>Propionibacteriales</taxon>
        <taxon>Nocardioidaceae</taxon>
        <taxon>Nocardioides</taxon>
    </lineage>
</organism>
<gene>
    <name evidence="2" type="ORF">ISU10_03460</name>
</gene>
<dbReference type="Proteomes" id="UP000660668">
    <property type="component" value="Unassembled WGS sequence"/>
</dbReference>
<feature type="signal peptide" evidence="1">
    <location>
        <begin position="1"/>
        <end position="28"/>
    </location>
</feature>
<keyword evidence="1" id="KW-0732">Signal</keyword>
<dbReference type="AlphaFoldDB" id="A0A930VG05"/>
<dbReference type="EMBL" id="JADKPO010000003">
    <property type="protein sequence ID" value="MBF4766824.1"/>
    <property type="molecule type" value="Genomic_DNA"/>
</dbReference>
<name>A0A930VG05_9ACTN</name>
<reference evidence="2" key="1">
    <citation type="submission" date="2020-11" db="EMBL/GenBank/DDBJ databases">
        <title>Nocardioides cynanchi sp. nov., isolated from soil of rhizosphere of Cynanchum wilfordii.</title>
        <authorList>
            <person name="Lee J.-S."/>
            <person name="Suh M.K."/>
            <person name="Kim J.-S."/>
        </authorList>
    </citation>
    <scope>NUCLEOTIDE SEQUENCE</scope>
    <source>
        <strain evidence="2">KCTC 19276</strain>
    </source>
</reference>
<accession>A0A930VG05</accession>
<keyword evidence="3" id="KW-1185">Reference proteome</keyword>
<protein>
    <recommendedName>
        <fullName evidence="4">DUF732 domain-containing protein</fullName>
    </recommendedName>
</protein>
<sequence length="120" mass="12328">MNKRARRGLSAIAIAAGVLALGPQPGSSAEGPAETTVTVVSGRIDIQLSQTDTGAAAESFAAAEATCAKLNLTVYGVYLVTQRLNYPACPVAVQICAMAALGTGQPGVVHAYHDYFDCED</sequence>
<evidence type="ECO:0000256" key="1">
    <source>
        <dbReference type="SAM" id="SignalP"/>
    </source>
</evidence>